<sequence>MVLMVVYNYYGREMRAAYRRFLVFREEFLVFSRAYRHELLDAGDSLASEDKEVKVAPPSSQYQNVAADDNQSEWDFGSSDDDYETDLDDERFSDLARAIAEHERRQAEVDRMREQIRITETIEFDEYLLAKGLIDESEFGKTLMVEI</sequence>
<reference evidence="3" key="1">
    <citation type="submission" date="2016-11" db="UniProtKB">
        <authorList>
            <consortium name="WormBaseParasite"/>
        </authorList>
    </citation>
    <scope>IDENTIFICATION</scope>
</reference>
<protein>
    <submittedName>
        <fullName evidence="3">Protein suppressor of variegation 3-7</fullName>
    </submittedName>
</protein>
<dbReference type="WBParaSite" id="Csp11.Scaffold629.g13439.t1">
    <property type="protein sequence ID" value="Csp11.Scaffold629.g13439.t1"/>
    <property type="gene ID" value="Csp11.Scaffold629.g13439"/>
</dbReference>
<organism evidence="2 3">
    <name type="scientific">Caenorhabditis tropicalis</name>
    <dbReference type="NCBI Taxonomy" id="1561998"/>
    <lineage>
        <taxon>Eukaryota</taxon>
        <taxon>Metazoa</taxon>
        <taxon>Ecdysozoa</taxon>
        <taxon>Nematoda</taxon>
        <taxon>Chromadorea</taxon>
        <taxon>Rhabditida</taxon>
        <taxon>Rhabditina</taxon>
        <taxon>Rhabditomorpha</taxon>
        <taxon>Rhabditoidea</taxon>
        <taxon>Rhabditidae</taxon>
        <taxon>Peloderinae</taxon>
        <taxon>Caenorhabditis</taxon>
    </lineage>
</organism>
<dbReference type="AlphaFoldDB" id="A0A1I7TZT6"/>
<dbReference type="Proteomes" id="UP000095282">
    <property type="component" value="Unplaced"/>
</dbReference>
<evidence type="ECO:0000313" key="3">
    <source>
        <dbReference type="WBParaSite" id="Csp11.Scaffold629.g13439.t1"/>
    </source>
</evidence>
<evidence type="ECO:0000256" key="1">
    <source>
        <dbReference type="SAM" id="MobiDB-lite"/>
    </source>
</evidence>
<dbReference type="eggNOG" id="ENOG502TIY3">
    <property type="taxonomic scope" value="Eukaryota"/>
</dbReference>
<feature type="region of interest" description="Disordered" evidence="1">
    <location>
        <begin position="50"/>
        <end position="84"/>
    </location>
</feature>
<proteinExistence type="predicted"/>
<evidence type="ECO:0000313" key="2">
    <source>
        <dbReference type="Proteomes" id="UP000095282"/>
    </source>
</evidence>
<keyword evidence="2" id="KW-1185">Reference proteome</keyword>
<accession>A0A1I7TZT6</accession>
<name>A0A1I7TZT6_9PELO</name>